<name>A0ABR1XWL1_9PEZI</name>
<feature type="region of interest" description="Disordered" evidence="1">
    <location>
        <begin position="1"/>
        <end position="42"/>
    </location>
</feature>
<comment type="caution">
    <text evidence="3">The sequence shown here is derived from an EMBL/GenBank/DDBJ whole genome shotgun (WGS) entry which is preliminary data.</text>
</comment>
<sequence length="376" mass="39772">MSPIATILSVGFPTPVGTAEPSITPEPSSPTPSSPKPSSSTEISIAVTTNSDGKVSTTTVKEYIPLTDCTTYYKGGTGCRLPGSDGSGEEEDSSRSKKPTLVIALSVGIAVPFLIGTAILLLLRRQRRKRNQICIQSNTYNADQRSQTHQNRSISHRARFLIMHLFSSGRSSKPSSSDPSEAHGVNPFKAGAKGKREKPSAVPELDGFPKAAGGSIISTPNMTASPDTLAHPAINSAALHFSSDGSGFRGSGMDITWGRGTDSVDGGCCHHNDCDWSCGSPHARMASEKDGVSLPVELEAREAQNKVVSTKERVVQVDSSDGRGKGQEHDGDASSLPASKDHKTWESSAFERELAVGDPDSLGHRAGDTTDTEERK</sequence>
<evidence type="ECO:0000313" key="3">
    <source>
        <dbReference type="EMBL" id="KAK8169811.1"/>
    </source>
</evidence>
<keyword evidence="2" id="KW-1133">Transmembrane helix</keyword>
<feature type="compositionally biased region" description="Basic and acidic residues" evidence="1">
    <location>
        <begin position="304"/>
        <end position="332"/>
    </location>
</feature>
<evidence type="ECO:0000256" key="2">
    <source>
        <dbReference type="SAM" id="Phobius"/>
    </source>
</evidence>
<reference evidence="3 4" key="1">
    <citation type="journal article" date="2022" name="G3 (Bethesda)">
        <title>Enemy or ally: a genomic approach to elucidate the lifestyle of Phyllosticta citrichinaensis.</title>
        <authorList>
            <person name="Buijs V.A."/>
            <person name="Groenewald J.Z."/>
            <person name="Haridas S."/>
            <person name="LaButti K.M."/>
            <person name="Lipzen A."/>
            <person name="Martin F.M."/>
            <person name="Barry K."/>
            <person name="Grigoriev I.V."/>
            <person name="Crous P.W."/>
            <person name="Seidl M.F."/>
        </authorList>
    </citation>
    <scope>NUCLEOTIDE SEQUENCE [LARGE SCALE GENOMIC DNA]</scope>
    <source>
        <strain evidence="3 4">CBS 129764</strain>
    </source>
</reference>
<evidence type="ECO:0000256" key="1">
    <source>
        <dbReference type="SAM" id="MobiDB-lite"/>
    </source>
</evidence>
<keyword evidence="4" id="KW-1185">Reference proteome</keyword>
<keyword evidence="2" id="KW-0472">Membrane</keyword>
<dbReference type="Proteomes" id="UP001456524">
    <property type="component" value="Unassembled WGS sequence"/>
</dbReference>
<proteinExistence type="predicted"/>
<gene>
    <name evidence="3" type="ORF">IWX90DRAFT_501825</name>
</gene>
<protein>
    <submittedName>
        <fullName evidence="3">Uncharacterized protein</fullName>
    </submittedName>
</protein>
<feature type="region of interest" description="Disordered" evidence="1">
    <location>
        <begin position="304"/>
        <end position="376"/>
    </location>
</feature>
<dbReference type="EMBL" id="JBBWUH010000004">
    <property type="protein sequence ID" value="KAK8169811.1"/>
    <property type="molecule type" value="Genomic_DNA"/>
</dbReference>
<feature type="compositionally biased region" description="Basic and acidic residues" evidence="1">
    <location>
        <begin position="339"/>
        <end position="376"/>
    </location>
</feature>
<keyword evidence="2" id="KW-0812">Transmembrane</keyword>
<feature type="region of interest" description="Disordered" evidence="1">
    <location>
        <begin position="77"/>
        <end position="97"/>
    </location>
</feature>
<feature type="transmembrane region" description="Helical" evidence="2">
    <location>
        <begin position="101"/>
        <end position="123"/>
    </location>
</feature>
<accession>A0ABR1XWL1</accession>
<feature type="region of interest" description="Disordered" evidence="1">
    <location>
        <begin position="169"/>
        <end position="207"/>
    </location>
</feature>
<organism evidence="3 4">
    <name type="scientific">Phyllosticta citrichinensis</name>
    <dbReference type="NCBI Taxonomy" id="1130410"/>
    <lineage>
        <taxon>Eukaryota</taxon>
        <taxon>Fungi</taxon>
        <taxon>Dikarya</taxon>
        <taxon>Ascomycota</taxon>
        <taxon>Pezizomycotina</taxon>
        <taxon>Dothideomycetes</taxon>
        <taxon>Dothideomycetes incertae sedis</taxon>
        <taxon>Botryosphaeriales</taxon>
        <taxon>Phyllostictaceae</taxon>
        <taxon>Phyllosticta</taxon>
    </lineage>
</organism>
<feature type="compositionally biased region" description="Low complexity" evidence="1">
    <location>
        <begin position="169"/>
        <end position="179"/>
    </location>
</feature>
<evidence type="ECO:0000313" key="4">
    <source>
        <dbReference type="Proteomes" id="UP001456524"/>
    </source>
</evidence>